<dbReference type="OrthoDB" id="21495at2759"/>
<reference evidence="8 9" key="2">
    <citation type="submission" date="2018-11" db="EMBL/GenBank/DDBJ databases">
        <authorList>
            <consortium name="Pathogen Informatics"/>
        </authorList>
    </citation>
    <scope>NUCLEOTIDE SEQUENCE [LARGE SCALE GENOMIC DNA]</scope>
</reference>
<dbReference type="InterPro" id="IPR008422">
    <property type="entry name" value="KN_HD"/>
</dbReference>
<gene>
    <name evidence="8" type="ORF">ASIM_LOCUS11060</name>
</gene>
<dbReference type="GO" id="GO:0005634">
    <property type="term" value="C:nucleus"/>
    <property type="evidence" value="ECO:0007669"/>
    <property type="project" value="UniProtKB-SubCell"/>
</dbReference>
<dbReference type="InterPro" id="IPR009057">
    <property type="entry name" value="Homeodomain-like_sf"/>
</dbReference>
<accession>A0A0M3JTX0</accession>
<dbReference type="EMBL" id="UYRR01031037">
    <property type="protein sequence ID" value="VDK44257.1"/>
    <property type="molecule type" value="Genomic_DNA"/>
</dbReference>
<evidence type="ECO:0000259" key="7">
    <source>
        <dbReference type="PROSITE" id="PS50071"/>
    </source>
</evidence>
<dbReference type="WBParaSite" id="ASIM_0001150201-mRNA-1">
    <property type="protein sequence ID" value="ASIM_0001150201-mRNA-1"/>
    <property type="gene ID" value="ASIM_0001150201"/>
</dbReference>
<comment type="subcellular location">
    <subcellularLocation>
        <location evidence="1 5">Nucleus</location>
    </subcellularLocation>
</comment>
<proteinExistence type="predicted"/>
<feature type="compositionally biased region" description="Low complexity" evidence="6">
    <location>
        <begin position="101"/>
        <end position="116"/>
    </location>
</feature>
<protein>
    <submittedName>
        <fullName evidence="10">Homeobox domain-containing protein</fullName>
    </submittedName>
</protein>
<dbReference type="PROSITE" id="PS50071">
    <property type="entry name" value="HOMEOBOX_2"/>
    <property type="match status" value="1"/>
</dbReference>
<dbReference type="Gene3D" id="1.10.10.60">
    <property type="entry name" value="Homeodomain-like"/>
    <property type="match status" value="1"/>
</dbReference>
<feature type="domain" description="Homeobox" evidence="7">
    <location>
        <begin position="41"/>
        <end position="92"/>
    </location>
</feature>
<keyword evidence="2 5" id="KW-0238">DNA-binding</keyword>
<feature type="DNA-binding region" description="Homeobox" evidence="5">
    <location>
        <begin position="43"/>
        <end position="93"/>
    </location>
</feature>
<keyword evidence="4 5" id="KW-0539">Nucleus</keyword>
<dbReference type="SMART" id="SM00389">
    <property type="entry name" value="HOX"/>
    <property type="match status" value="1"/>
</dbReference>
<evidence type="ECO:0000256" key="1">
    <source>
        <dbReference type="ARBA" id="ARBA00004123"/>
    </source>
</evidence>
<name>A0A0M3JTX0_ANISI</name>
<evidence type="ECO:0000313" key="8">
    <source>
        <dbReference type="EMBL" id="VDK44257.1"/>
    </source>
</evidence>
<keyword evidence="9" id="KW-1185">Reference proteome</keyword>
<dbReference type="GO" id="GO:0006355">
    <property type="term" value="P:regulation of DNA-templated transcription"/>
    <property type="evidence" value="ECO:0007669"/>
    <property type="project" value="InterPro"/>
</dbReference>
<dbReference type="GO" id="GO:0003677">
    <property type="term" value="F:DNA binding"/>
    <property type="evidence" value="ECO:0007669"/>
    <property type="project" value="UniProtKB-UniRule"/>
</dbReference>
<evidence type="ECO:0000256" key="4">
    <source>
        <dbReference type="ARBA" id="ARBA00023242"/>
    </source>
</evidence>
<keyword evidence="3 5" id="KW-0371">Homeobox</keyword>
<dbReference type="Proteomes" id="UP000267096">
    <property type="component" value="Unassembled WGS sequence"/>
</dbReference>
<dbReference type="InterPro" id="IPR001356">
    <property type="entry name" value="HD"/>
</dbReference>
<sequence length="126" mass="14443">MAACISTNQHPIGSLSTKASPDTNVMLTDVINASDKAKIHQQAELLDMWIALHGDNFYPRRKEKEKIAKELCMSYLQVNRWFANRRRKQTKKRKDEMLMTSSSHFTQPHSSSSSISNDNFKNNADE</sequence>
<dbReference type="AlphaFoldDB" id="A0A0M3JTX0"/>
<evidence type="ECO:0000256" key="6">
    <source>
        <dbReference type="SAM" id="MobiDB-lite"/>
    </source>
</evidence>
<evidence type="ECO:0000256" key="3">
    <source>
        <dbReference type="ARBA" id="ARBA00023155"/>
    </source>
</evidence>
<evidence type="ECO:0000256" key="5">
    <source>
        <dbReference type="PROSITE-ProRule" id="PRU00108"/>
    </source>
</evidence>
<dbReference type="Pfam" id="PF05920">
    <property type="entry name" value="Homeobox_KN"/>
    <property type="match status" value="1"/>
</dbReference>
<evidence type="ECO:0000256" key="2">
    <source>
        <dbReference type="ARBA" id="ARBA00023125"/>
    </source>
</evidence>
<dbReference type="SUPFAM" id="SSF46689">
    <property type="entry name" value="Homeodomain-like"/>
    <property type="match status" value="1"/>
</dbReference>
<dbReference type="CDD" id="cd00086">
    <property type="entry name" value="homeodomain"/>
    <property type="match status" value="1"/>
</dbReference>
<evidence type="ECO:0000313" key="10">
    <source>
        <dbReference type="WBParaSite" id="ASIM_0001150201-mRNA-1"/>
    </source>
</evidence>
<organism evidence="10">
    <name type="scientific">Anisakis simplex</name>
    <name type="common">Herring worm</name>
    <dbReference type="NCBI Taxonomy" id="6269"/>
    <lineage>
        <taxon>Eukaryota</taxon>
        <taxon>Metazoa</taxon>
        <taxon>Ecdysozoa</taxon>
        <taxon>Nematoda</taxon>
        <taxon>Chromadorea</taxon>
        <taxon>Rhabditida</taxon>
        <taxon>Spirurina</taxon>
        <taxon>Ascaridomorpha</taxon>
        <taxon>Ascaridoidea</taxon>
        <taxon>Anisakidae</taxon>
        <taxon>Anisakis</taxon>
        <taxon>Anisakis simplex complex</taxon>
    </lineage>
</organism>
<evidence type="ECO:0000313" key="9">
    <source>
        <dbReference type="Proteomes" id="UP000267096"/>
    </source>
</evidence>
<feature type="compositionally biased region" description="Polar residues" evidence="6">
    <location>
        <begin position="117"/>
        <end position="126"/>
    </location>
</feature>
<feature type="region of interest" description="Disordered" evidence="6">
    <location>
        <begin position="86"/>
        <end position="126"/>
    </location>
</feature>
<reference evidence="10" key="1">
    <citation type="submission" date="2016-04" db="UniProtKB">
        <authorList>
            <consortium name="WormBaseParasite"/>
        </authorList>
    </citation>
    <scope>IDENTIFICATION</scope>
</reference>